<evidence type="ECO:0000256" key="6">
    <source>
        <dbReference type="HAMAP-Rule" id="MF_01109"/>
    </source>
</evidence>
<feature type="binding site" evidence="6">
    <location>
        <begin position="262"/>
        <end position="263"/>
    </location>
    <ligand>
        <name>carbamoyl phosphate</name>
        <dbReference type="ChEBI" id="CHEBI:58228"/>
    </ligand>
</feature>
<comment type="subcellular location">
    <subcellularLocation>
        <location evidence="6">Cytoplasm</location>
    </subcellularLocation>
</comment>
<evidence type="ECO:0000259" key="7">
    <source>
        <dbReference type="Pfam" id="PF00185"/>
    </source>
</evidence>
<keyword evidence="6" id="KW-0963">Cytoplasm</keyword>
<dbReference type="InterPro" id="IPR006132">
    <property type="entry name" value="Asp/Orn_carbamoyltranf_P-bd"/>
</dbReference>
<dbReference type="NCBIfam" id="NF001986">
    <property type="entry name" value="PRK00779.1"/>
    <property type="match status" value="1"/>
</dbReference>
<reference evidence="9 10" key="1">
    <citation type="submission" date="2017-06" db="EMBL/GenBank/DDBJ databases">
        <title>Novel microbial phyla capable of carbon fixation and sulfur reduction in deep-sea sediments.</title>
        <authorList>
            <person name="Huang J."/>
            <person name="Baker B."/>
            <person name="Wang Y."/>
        </authorList>
    </citation>
    <scope>NUCLEOTIDE SEQUENCE [LARGE SCALE GENOMIC DNA]</scope>
    <source>
        <strain evidence="9">B3_LCP</strain>
    </source>
</reference>
<comment type="pathway">
    <text evidence="1">Amino-acid biosynthesis; L-arginine biosynthesis; L-arginine from L-ornithine and carbamoyl phosphate: step 1/3.</text>
</comment>
<name>A0A532V3I3_UNCL8</name>
<dbReference type="Pfam" id="PF02729">
    <property type="entry name" value="OTCace_N"/>
    <property type="match status" value="1"/>
</dbReference>
<comment type="similarity">
    <text evidence="2 6">Belongs to the aspartate/ornithine carbamoyltransferase superfamily. OTCase family.</text>
</comment>
<feature type="binding site" evidence="6">
    <location>
        <begin position="226"/>
        <end position="227"/>
    </location>
    <ligand>
        <name>L-ornithine</name>
        <dbReference type="ChEBI" id="CHEBI:46911"/>
    </ligand>
</feature>
<dbReference type="NCBIfam" id="TIGR00658">
    <property type="entry name" value="orni_carb_tr"/>
    <property type="match status" value="1"/>
</dbReference>
<dbReference type="InterPro" id="IPR036901">
    <property type="entry name" value="Asp/Orn_carbamoylTrfase_sf"/>
</dbReference>
<dbReference type="InterPro" id="IPR006131">
    <property type="entry name" value="Asp_carbamoyltransf_Asp/Orn-bd"/>
</dbReference>
<dbReference type="SUPFAM" id="SSF53671">
    <property type="entry name" value="Aspartate/ornithine carbamoyltransferase"/>
    <property type="match status" value="1"/>
</dbReference>
<dbReference type="Pfam" id="PF00185">
    <property type="entry name" value="OTCace"/>
    <property type="match status" value="1"/>
</dbReference>
<dbReference type="GO" id="GO:0042450">
    <property type="term" value="P:L-arginine biosynthetic process via ornithine"/>
    <property type="evidence" value="ECO:0007669"/>
    <property type="project" value="UniProtKB-UniRule"/>
</dbReference>
<dbReference type="InterPro" id="IPR024904">
    <property type="entry name" value="OTCase_ArgI"/>
</dbReference>
<dbReference type="AlphaFoldDB" id="A0A532V3I3"/>
<dbReference type="InterPro" id="IPR006130">
    <property type="entry name" value="Asp/Orn_carbamoylTrfase"/>
</dbReference>
<evidence type="ECO:0000256" key="2">
    <source>
        <dbReference type="ARBA" id="ARBA00007805"/>
    </source>
</evidence>
<feature type="binding site" evidence="6">
    <location>
        <position position="222"/>
    </location>
    <ligand>
        <name>L-ornithine</name>
        <dbReference type="ChEBI" id="CHEBI:46911"/>
    </ligand>
</feature>
<dbReference type="PANTHER" id="PTHR45753:SF3">
    <property type="entry name" value="ORNITHINE TRANSCARBAMYLASE, MITOCHONDRIAL"/>
    <property type="match status" value="1"/>
</dbReference>
<dbReference type="PANTHER" id="PTHR45753">
    <property type="entry name" value="ORNITHINE CARBAMOYLTRANSFERASE, MITOCHONDRIAL"/>
    <property type="match status" value="1"/>
</dbReference>
<protein>
    <recommendedName>
        <fullName evidence="3 6">Ornithine carbamoyltransferase</fullName>
        <shortName evidence="6">OTCase</shortName>
        <ecNumber evidence="3 6">2.1.3.3</ecNumber>
    </recommendedName>
</protein>
<evidence type="ECO:0000313" key="10">
    <source>
        <dbReference type="Proteomes" id="UP000319619"/>
    </source>
</evidence>
<dbReference type="EC" id="2.1.3.3" evidence="3 6"/>
<feature type="binding site" evidence="6">
    <location>
        <position position="290"/>
    </location>
    <ligand>
        <name>carbamoyl phosphate</name>
        <dbReference type="ChEBI" id="CHEBI:58228"/>
    </ligand>
</feature>
<sequence>MKRDFLAITDLTVKEVHDTISLALELKEMRGTDRTPLPLKGRTVGCIFHKASLRTRISFETGIYELGGASLYITKNEIDLGKRESIEDAARALSRYLSMIMIRTFSHDDVEKLAKYADVPVINGLTDFAHPCQVMGDMMTVQERLGVLDGVKVAYLGDGNNLANSWLNAARRVKMELCIGTSEQTYPDMNLFKAAQDEGLSSVSIVHDAIEAVQGAQVVYTDVWASMGQKEQGTQKAELLRSFQINDELLKHADPDCIVLHCLPAERGREITDEVMDGPHSAVFDQAENRLHVQKAIMVRLMEWAS</sequence>
<dbReference type="GO" id="GO:0016597">
    <property type="term" value="F:amino acid binding"/>
    <property type="evidence" value="ECO:0007669"/>
    <property type="project" value="InterPro"/>
</dbReference>
<evidence type="ECO:0000313" key="9">
    <source>
        <dbReference type="EMBL" id="TKJ41709.1"/>
    </source>
</evidence>
<dbReference type="InterPro" id="IPR002292">
    <property type="entry name" value="Orn/put_carbamltrans"/>
</dbReference>
<dbReference type="Proteomes" id="UP000319619">
    <property type="component" value="Unassembled WGS sequence"/>
</dbReference>
<dbReference type="PRINTS" id="PR00100">
    <property type="entry name" value="AOTCASE"/>
</dbReference>
<evidence type="ECO:0000256" key="5">
    <source>
        <dbReference type="ARBA" id="ARBA00048772"/>
    </source>
</evidence>
<accession>A0A532V3I3</accession>
<evidence type="ECO:0000256" key="1">
    <source>
        <dbReference type="ARBA" id="ARBA00004975"/>
    </source>
</evidence>
<feature type="binding site" evidence="6">
    <location>
        <begin position="130"/>
        <end position="133"/>
    </location>
    <ligand>
        <name>carbamoyl phosphate</name>
        <dbReference type="ChEBI" id="CHEBI:58228"/>
    </ligand>
</feature>
<dbReference type="HAMAP" id="MF_01109">
    <property type="entry name" value="OTCase"/>
    <property type="match status" value="1"/>
</dbReference>
<dbReference type="PRINTS" id="PR00102">
    <property type="entry name" value="OTCASE"/>
</dbReference>
<evidence type="ECO:0000256" key="4">
    <source>
        <dbReference type="ARBA" id="ARBA00022679"/>
    </source>
</evidence>
<evidence type="ECO:0000259" key="8">
    <source>
        <dbReference type="Pfam" id="PF02729"/>
    </source>
</evidence>
<comment type="caution">
    <text evidence="6">Lacks conserved residue(s) required for the propagation of feature annotation.</text>
</comment>
<feature type="domain" description="Aspartate/ornithine carbamoyltransferase carbamoyl-P binding" evidence="8">
    <location>
        <begin position="3"/>
        <end position="143"/>
    </location>
</feature>
<evidence type="ECO:0000256" key="3">
    <source>
        <dbReference type="ARBA" id="ARBA00013007"/>
    </source>
</evidence>
<dbReference type="GO" id="GO:0019240">
    <property type="term" value="P:citrulline biosynthetic process"/>
    <property type="evidence" value="ECO:0007669"/>
    <property type="project" value="TreeGrafter"/>
</dbReference>
<feature type="domain" description="Aspartate/ornithine carbamoyltransferase Asp/Orn-binding" evidence="7">
    <location>
        <begin position="149"/>
        <end position="300"/>
    </location>
</feature>
<dbReference type="Gene3D" id="3.40.50.1370">
    <property type="entry name" value="Aspartate/ornithine carbamoyltransferase"/>
    <property type="match status" value="2"/>
</dbReference>
<feature type="binding site" evidence="6">
    <location>
        <position position="103"/>
    </location>
    <ligand>
        <name>carbamoyl phosphate</name>
        <dbReference type="ChEBI" id="CHEBI:58228"/>
    </ligand>
</feature>
<comment type="caution">
    <text evidence="9">The sequence shown here is derived from an EMBL/GenBank/DDBJ whole genome shotgun (WGS) entry which is preliminary data.</text>
</comment>
<dbReference type="FunFam" id="3.40.50.1370:FF:000008">
    <property type="entry name" value="Ornithine carbamoyltransferase"/>
    <property type="match status" value="1"/>
</dbReference>
<proteinExistence type="inferred from homology"/>
<gene>
    <name evidence="9" type="primary">argF</name>
    <name evidence="9" type="ORF">CEE37_03845</name>
</gene>
<dbReference type="GO" id="GO:0005737">
    <property type="term" value="C:cytoplasm"/>
    <property type="evidence" value="ECO:0007669"/>
    <property type="project" value="UniProtKB-SubCell"/>
</dbReference>
<dbReference type="EMBL" id="NJBN01000002">
    <property type="protein sequence ID" value="TKJ41709.1"/>
    <property type="molecule type" value="Genomic_DNA"/>
</dbReference>
<keyword evidence="4 6" id="KW-0808">Transferase</keyword>
<dbReference type="GO" id="GO:0004585">
    <property type="term" value="F:ornithine carbamoyltransferase activity"/>
    <property type="evidence" value="ECO:0007669"/>
    <property type="project" value="UniProtKB-UniRule"/>
</dbReference>
<feature type="binding site" evidence="6">
    <location>
        <position position="161"/>
    </location>
    <ligand>
        <name>L-ornithine</name>
        <dbReference type="ChEBI" id="CHEBI:46911"/>
    </ligand>
</feature>
<comment type="catalytic activity">
    <reaction evidence="5 6">
        <text>carbamoyl phosphate + L-ornithine = L-citrulline + phosphate + H(+)</text>
        <dbReference type="Rhea" id="RHEA:19513"/>
        <dbReference type="ChEBI" id="CHEBI:15378"/>
        <dbReference type="ChEBI" id="CHEBI:43474"/>
        <dbReference type="ChEBI" id="CHEBI:46911"/>
        <dbReference type="ChEBI" id="CHEBI:57743"/>
        <dbReference type="ChEBI" id="CHEBI:58228"/>
        <dbReference type="EC" id="2.1.3.3"/>
    </reaction>
</comment>
<organism evidence="9 10">
    <name type="scientific">candidate division LCP-89 bacterium B3_LCP</name>
    <dbReference type="NCBI Taxonomy" id="2012998"/>
    <lineage>
        <taxon>Bacteria</taxon>
        <taxon>Pseudomonadati</taxon>
        <taxon>Bacteria division LCP-89</taxon>
    </lineage>
</organism>